<name>A0A251MR93_PRUPE</name>
<dbReference type="SUPFAM" id="SSF51197">
    <property type="entry name" value="Clavaminate synthase-like"/>
    <property type="match status" value="1"/>
</dbReference>
<dbReference type="PANTHER" id="PTHR23405:SF4">
    <property type="entry name" value="PROTEIN MAK16 HOMOLOG"/>
    <property type="match status" value="1"/>
</dbReference>
<dbReference type="Pfam" id="PF01778">
    <property type="entry name" value="Ribosomal_L28e"/>
    <property type="match status" value="1"/>
</dbReference>
<feature type="domain" description="Ribosomal eL28/Mak16" evidence="6">
    <location>
        <begin position="6"/>
        <end position="118"/>
    </location>
</feature>
<dbReference type="PANTHER" id="PTHR23405">
    <property type="entry name" value="MAINTENANCE OF KILLER 16 MAK16 PROTEIN-RELATED"/>
    <property type="match status" value="1"/>
</dbReference>
<dbReference type="InterPro" id="IPR006958">
    <property type="entry name" value="Mak16"/>
</dbReference>
<keyword evidence="9" id="KW-1185">Reference proteome</keyword>
<dbReference type="GO" id="GO:0000470">
    <property type="term" value="P:maturation of LSU-rRNA"/>
    <property type="evidence" value="ECO:0000318"/>
    <property type="project" value="GO_Central"/>
</dbReference>
<dbReference type="Gramene" id="ONH89792">
    <property type="protein sequence ID" value="ONH89792"/>
    <property type="gene ID" value="PRUPE_8G016700"/>
</dbReference>
<dbReference type="Pfam" id="PF03171">
    <property type="entry name" value="2OG-FeII_Oxy"/>
    <property type="match status" value="1"/>
</dbReference>
<evidence type="ECO:0000313" key="8">
    <source>
        <dbReference type="EMBL" id="ONH89792.1"/>
    </source>
</evidence>
<feature type="compositionally biased region" description="Acidic residues" evidence="5">
    <location>
        <begin position="245"/>
        <end position="254"/>
    </location>
</feature>
<proteinExistence type="inferred from homology"/>
<feature type="domain" description="Isopenicillin N synthase-like Fe(2+) 2OG dioxygenase" evidence="7">
    <location>
        <begin position="289"/>
        <end position="321"/>
    </location>
</feature>
<dbReference type="InterPro" id="IPR044861">
    <property type="entry name" value="IPNS-like_FE2OG_OXY"/>
</dbReference>
<evidence type="ECO:0000256" key="2">
    <source>
        <dbReference type="ARBA" id="ARBA00005514"/>
    </source>
</evidence>
<dbReference type="InterPro" id="IPR027443">
    <property type="entry name" value="IPNS-like_sf"/>
</dbReference>
<dbReference type="AlphaFoldDB" id="A0A251MR93"/>
<comment type="similarity">
    <text evidence="2 4">Belongs to the MAK16 family.</text>
</comment>
<gene>
    <name evidence="8" type="ORF">PRUPE_8G016700</name>
</gene>
<dbReference type="EMBL" id="CM007658">
    <property type="protein sequence ID" value="ONH89792.1"/>
    <property type="molecule type" value="Genomic_DNA"/>
</dbReference>
<dbReference type="Proteomes" id="UP000006882">
    <property type="component" value="Chromosome G8"/>
</dbReference>
<evidence type="ECO:0000256" key="1">
    <source>
        <dbReference type="ARBA" id="ARBA00004123"/>
    </source>
</evidence>
<dbReference type="STRING" id="3760.A0A251MR93"/>
<evidence type="ECO:0000256" key="3">
    <source>
        <dbReference type="ARBA" id="ARBA00023242"/>
    </source>
</evidence>
<dbReference type="PIRSF" id="PIRSF003352">
    <property type="entry name" value="MAK16"/>
    <property type="match status" value="1"/>
</dbReference>
<protein>
    <recommendedName>
        <fullName evidence="4">Protein MAK16 homolog</fullName>
    </recommendedName>
</protein>
<comment type="subcellular location">
    <subcellularLocation>
        <location evidence="1">Nucleus</location>
    </subcellularLocation>
</comment>
<dbReference type="GO" id="GO:0030687">
    <property type="term" value="C:preribosome, large subunit precursor"/>
    <property type="evidence" value="ECO:0000318"/>
    <property type="project" value="GO_Central"/>
</dbReference>
<evidence type="ECO:0000259" key="6">
    <source>
        <dbReference type="Pfam" id="PF01778"/>
    </source>
</evidence>
<evidence type="ECO:0000256" key="4">
    <source>
        <dbReference type="PIRNR" id="PIRNR003352"/>
    </source>
</evidence>
<dbReference type="OrthoDB" id="10251342at2759"/>
<evidence type="ECO:0000256" key="5">
    <source>
        <dbReference type="SAM" id="MobiDB-lite"/>
    </source>
</evidence>
<sequence>MQNDEVIWQVIRHKHCSFMSKIETGIFCRNPYNVTGICNRSSCPLANSRYATIRDHDGVFYLYMKTIERAHMPNKLWERVKLPRNYEKALEIIDKHLMYWPKFLVHKTKQRLTKMTQMRIRMRKLALKTREKIMTTPRKEKKREARREEKAEKAAVLDKSIERELLERLKKGVYGDAYKDIYNYPFDKYQKVLEGEEMQLDTEREEEEEEEPEIEYVEGYDELEEEDDIEDFAGFSMDNSHADDDNVGSDEEAEAVTRKRERKESAFASRRFEKDEPAAKSKKKPRVLVEVLSNGRYKSVHHRAVTNKVEPRLSLAMFYGPNKDTVIGPIEDLIDEEHPPLYRRYMYVEFFEKLYKQEGKEDW</sequence>
<dbReference type="FunFam" id="3.30.390.110:FF:000001">
    <property type="entry name" value="Protein MAK16 homolog"/>
    <property type="match status" value="1"/>
</dbReference>
<dbReference type="Pfam" id="PF04874">
    <property type="entry name" value="Mak16"/>
    <property type="match status" value="1"/>
</dbReference>
<dbReference type="SMR" id="A0A251MR93"/>
<reference evidence="8 9" key="1">
    <citation type="journal article" date="2013" name="Nat. Genet.">
        <title>The high-quality draft genome of peach (Prunus persica) identifies unique patterns of genetic diversity, domestication and genome evolution.</title>
        <authorList>
            <consortium name="International Peach Genome Initiative"/>
            <person name="Verde I."/>
            <person name="Abbott A.G."/>
            <person name="Scalabrin S."/>
            <person name="Jung S."/>
            <person name="Shu S."/>
            <person name="Marroni F."/>
            <person name="Zhebentyayeva T."/>
            <person name="Dettori M.T."/>
            <person name="Grimwood J."/>
            <person name="Cattonaro F."/>
            <person name="Zuccolo A."/>
            <person name="Rossini L."/>
            <person name="Jenkins J."/>
            <person name="Vendramin E."/>
            <person name="Meisel L.A."/>
            <person name="Decroocq V."/>
            <person name="Sosinski B."/>
            <person name="Prochnik S."/>
            <person name="Mitros T."/>
            <person name="Policriti A."/>
            <person name="Cipriani G."/>
            <person name="Dondini L."/>
            <person name="Ficklin S."/>
            <person name="Goodstein D.M."/>
            <person name="Xuan P."/>
            <person name="Del Fabbro C."/>
            <person name="Aramini V."/>
            <person name="Copetti D."/>
            <person name="Gonzalez S."/>
            <person name="Horner D.S."/>
            <person name="Falchi R."/>
            <person name="Lucas S."/>
            <person name="Mica E."/>
            <person name="Maldonado J."/>
            <person name="Lazzari B."/>
            <person name="Bielenberg D."/>
            <person name="Pirona R."/>
            <person name="Miculan M."/>
            <person name="Barakat A."/>
            <person name="Testolin R."/>
            <person name="Stella A."/>
            <person name="Tartarini S."/>
            <person name="Tonutti P."/>
            <person name="Arus P."/>
            <person name="Orellana A."/>
            <person name="Wells C."/>
            <person name="Main D."/>
            <person name="Vizzotto G."/>
            <person name="Silva H."/>
            <person name="Salamini F."/>
            <person name="Schmutz J."/>
            <person name="Morgante M."/>
            <person name="Rokhsar D.S."/>
        </authorList>
    </citation>
    <scope>NUCLEOTIDE SEQUENCE [LARGE SCALE GENOMIC DNA]</scope>
    <source>
        <strain evidence="9">cv. Nemared</strain>
    </source>
</reference>
<evidence type="ECO:0000313" key="9">
    <source>
        <dbReference type="Proteomes" id="UP000006882"/>
    </source>
</evidence>
<feature type="region of interest" description="Disordered" evidence="5">
    <location>
        <begin position="234"/>
        <end position="284"/>
    </location>
</feature>
<feature type="compositionally biased region" description="Basic and acidic residues" evidence="5">
    <location>
        <begin position="255"/>
        <end position="279"/>
    </location>
</feature>
<dbReference type="Gene3D" id="2.60.120.330">
    <property type="entry name" value="B-lactam Antibiotic, Isopenicillin N Synthase, Chain"/>
    <property type="match status" value="1"/>
</dbReference>
<dbReference type="InterPro" id="IPR029004">
    <property type="entry name" value="Ribosomal_eL28/Mak16"/>
</dbReference>
<keyword evidence="3 4" id="KW-0539">Nucleus</keyword>
<dbReference type="Gene3D" id="3.30.390.110">
    <property type="match status" value="1"/>
</dbReference>
<dbReference type="GO" id="GO:0000460">
    <property type="term" value="P:maturation of 5.8S rRNA"/>
    <property type="evidence" value="ECO:0000318"/>
    <property type="project" value="GO_Central"/>
</dbReference>
<accession>A0A251MR93</accession>
<evidence type="ECO:0000259" key="7">
    <source>
        <dbReference type="Pfam" id="PF03171"/>
    </source>
</evidence>
<dbReference type="GO" id="GO:0005730">
    <property type="term" value="C:nucleolus"/>
    <property type="evidence" value="ECO:0000318"/>
    <property type="project" value="GO_Central"/>
</dbReference>
<organism evidence="8 9">
    <name type="scientific">Prunus persica</name>
    <name type="common">Peach</name>
    <name type="synonym">Amygdalus persica</name>
    <dbReference type="NCBI Taxonomy" id="3760"/>
    <lineage>
        <taxon>Eukaryota</taxon>
        <taxon>Viridiplantae</taxon>
        <taxon>Streptophyta</taxon>
        <taxon>Embryophyta</taxon>
        <taxon>Tracheophyta</taxon>
        <taxon>Spermatophyta</taxon>
        <taxon>Magnoliopsida</taxon>
        <taxon>eudicotyledons</taxon>
        <taxon>Gunneridae</taxon>
        <taxon>Pentapetalae</taxon>
        <taxon>rosids</taxon>
        <taxon>fabids</taxon>
        <taxon>Rosales</taxon>
        <taxon>Rosaceae</taxon>
        <taxon>Amygdaloideae</taxon>
        <taxon>Amygdaleae</taxon>
        <taxon>Prunus</taxon>
    </lineage>
</organism>